<dbReference type="VEuPathDB" id="FungiDB:CJJ07_004721"/>
<dbReference type="GO" id="GO:0005737">
    <property type="term" value="C:cytoplasm"/>
    <property type="evidence" value="ECO:0007669"/>
    <property type="project" value="UniProtKB-SubCell"/>
</dbReference>
<dbReference type="EMBL" id="LGST01000026">
    <property type="protein sequence ID" value="KND99165.1"/>
    <property type="molecule type" value="Genomic_DNA"/>
</dbReference>
<dbReference type="VEuPathDB" id="FungiDB:CJJ09_001394"/>
<dbReference type="InterPro" id="IPR015033">
    <property type="entry name" value="HBS1-like_N"/>
</dbReference>
<keyword evidence="2" id="KW-0963">Cytoplasm</keyword>
<organism evidence="6 7">
    <name type="scientific">Candidozyma auris</name>
    <name type="common">Yeast</name>
    <name type="synonym">Candida auris</name>
    <dbReference type="NCBI Taxonomy" id="498019"/>
    <lineage>
        <taxon>Eukaryota</taxon>
        <taxon>Fungi</taxon>
        <taxon>Dikarya</taxon>
        <taxon>Ascomycota</taxon>
        <taxon>Saccharomycotina</taxon>
        <taxon>Pichiomycetes</taxon>
        <taxon>Metschnikowiaceae</taxon>
        <taxon>Candidozyma</taxon>
    </lineage>
</organism>
<dbReference type="VEuPathDB" id="FungiDB:CJI96_0000543"/>
<dbReference type="Proteomes" id="UP000037122">
    <property type="component" value="Unassembled WGS sequence"/>
</dbReference>
<keyword evidence="3" id="KW-0378">Hydrolase</keyword>
<proteinExistence type="predicted"/>
<evidence type="ECO:0000256" key="2">
    <source>
        <dbReference type="ARBA" id="ARBA00022490"/>
    </source>
</evidence>
<evidence type="ECO:0000256" key="4">
    <source>
        <dbReference type="ARBA" id="ARBA00022917"/>
    </source>
</evidence>
<protein>
    <recommendedName>
        <fullName evidence="5">HBS1-like protein N-terminal domain-containing protein</fullName>
    </recommendedName>
</protein>
<comment type="subcellular location">
    <subcellularLocation>
        <location evidence="1">Cytoplasm</location>
    </subcellularLocation>
</comment>
<dbReference type="GO" id="GO:0006412">
    <property type="term" value="P:translation"/>
    <property type="evidence" value="ECO:0007669"/>
    <property type="project" value="UniProtKB-KW"/>
</dbReference>
<sequence length="83" mass="9815">MNIAEDDYLSEEEGFNEDALSNEEYDHLYELLPVVKKDLASYNDSIDDLSIKEAIYYNYFELEPTVEDLKSRFPKKKGMFDIF</sequence>
<gene>
    <name evidence="6" type="ORF">QG37_03961</name>
</gene>
<keyword evidence="4" id="KW-0648">Protein biosynthesis</keyword>
<dbReference type="AlphaFoldDB" id="A0A0L0NZK8"/>
<dbReference type="VEuPathDB" id="FungiDB:QG37_03961"/>
<dbReference type="VEuPathDB" id="FungiDB:B9J08_002701"/>
<evidence type="ECO:0000256" key="3">
    <source>
        <dbReference type="ARBA" id="ARBA00022801"/>
    </source>
</evidence>
<feature type="domain" description="HBS1-like protein N-terminal" evidence="5">
    <location>
        <begin position="6"/>
        <end position="77"/>
    </location>
</feature>
<accession>A0A0L0NZK8</accession>
<dbReference type="VEuPathDB" id="FungiDB:CJI97_002754"/>
<evidence type="ECO:0000313" key="7">
    <source>
        <dbReference type="Proteomes" id="UP000037122"/>
    </source>
</evidence>
<evidence type="ECO:0000259" key="5">
    <source>
        <dbReference type="Pfam" id="PF08938"/>
    </source>
</evidence>
<comment type="caution">
    <text evidence="6">The sequence shown here is derived from an EMBL/GenBank/DDBJ whole genome shotgun (WGS) entry which is preliminary data.</text>
</comment>
<name>A0A0L0NZK8_CANAR</name>
<evidence type="ECO:0000313" key="6">
    <source>
        <dbReference type="EMBL" id="KND99165.1"/>
    </source>
</evidence>
<dbReference type="Pfam" id="PF08938">
    <property type="entry name" value="HBS1_N"/>
    <property type="match status" value="1"/>
</dbReference>
<evidence type="ECO:0000256" key="1">
    <source>
        <dbReference type="ARBA" id="ARBA00004496"/>
    </source>
</evidence>
<dbReference type="GO" id="GO:0016787">
    <property type="term" value="F:hydrolase activity"/>
    <property type="evidence" value="ECO:0007669"/>
    <property type="project" value="UniProtKB-KW"/>
</dbReference>
<reference evidence="7" key="1">
    <citation type="journal article" date="2015" name="BMC Genomics">
        <title>Draft genome of a commonly misdiagnosed multidrug resistant pathogen Candida auris.</title>
        <authorList>
            <person name="Chatterjee S."/>
            <person name="Alampalli S.V."/>
            <person name="Nageshan R.K."/>
            <person name="Chettiar S.T."/>
            <person name="Joshi S."/>
            <person name="Tatu U.S."/>
        </authorList>
    </citation>
    <scope>NUCLEOTIDE SEQUENCE [LARGE SCALE GENOMIC DNA]</scope>
    <source>
        <strain evidence="7">6684</strain>
    </source>
</reference>